<keyword evidence="4" id="KW-1185">Reference proteome</keyword>
<accession>A0AAD9J085</accession>
<feature type="compositionally biased region" description="Polar residues" evidence="1">
    <location>
        <begin position="164"/>
        <end position="174"/>
    </location>
</feature>
<feature type="region of interest" description="Disordered" evidence="1">
    <location>
        <begin position="114"/>
        <end position="176"/>
    </location>
</feature>
<feature type="compositionally biased region" description="Polar residues" evidence="1">
    <location>
        <begin position="348"/>
        <end position="358"/>
    </location>
</feature>
<dbReference type="Proteomes" id="UP001208570">
    <property type="component" value="Unassembled WGS sequence"/>
</dbReference>
<keyword evidence="2" id="KW-0472">Membrane</keyword>
<reference evidence="3" key="1">
    <citation type="journal article" date="2023" name="Mol. Biol. Evol.">
        <title>Third-Generation Sequencing Reveals the Adaptive Role of the Epigenome in Three Deep-Sea Polychaetes.</title>
        <authorList>
            <person name="Perez M."/>
            <person name="Aroh O."/>
            <person name="Sun Y."/>
            <person name="Lan Y."/>
            <person name="Juniper S.K."/>
            <person name="Young C.R."/>
            <person name="Angers B."/>
            <person name="Qian P.Y."/>
        </authorList>
    </citation>
    <scope>NUCLEOTIDE SEQUENCE</scope>
    <source>
        <strain evidence="3">P08H-3</strain>
    </source>
</reference>
<keyword evidence="2" id="KW-0812">Transmembrane</keyword>
<feature type="non-terminal residue" evidence="3">
    <location>
        <position position="1"/>
    </location>
</feature>
<feature type="region of interest" description="Disordered" evidence="1">
    <location>
        <begin position="74"/>
        <end position="100"/>
    </location>
</feature>
<dbReference type="EMBL" id="JAODUP010000858">
    <property type="protein sequence ID" value="KAK2143270.1"/>
    <property type="molecule type" value="Genomic_DNA"/>
</dbReference>
<dbReference type="AlphaFoldDB" id="A0AAD9J085"/>
<keyword evidence="2" id="KW-1133">Transmembrane helix</keyword>
<feature type="transmembrane region" description="Helical" evidence="2">
    <location>
        <begin position="456"/>
        <end position="479"/>
    </location>
</feature>
<feature type="compositionally biased region" description="Low complexity" evidence="1">
    <location>
        <begin position="412"/>
        <end position="423"/>
    </location>
</feature>
<evidence type="ECO:0000313" key="3">
    <source>
        <dbReference type="EMBL" id="KAK2143270.1"/>
    </source>
</evidence>
<feature type="region of interest" description="Disordered" evidence="1">
    <location>
        <begin position="333"/>
        <end position="358"/>
    </location>
</feature>
<feature type="region of interest" description="Disordered" evidence="1">
    <location>
        <begin position="408"/>
        <end position="440"/>
    </location>
</feature>
<evidence type="ECO:0000256" key="1">
    <source>
        <dbReference type="SAM" id="MobiDB-lite"/>
    </source>
</evidence>
<comment type="caution">
    <text evidence="3">The sequence shown here is derived from an EMBL/GenBank/DDBJ whole genome shotgun (WGS) entry which is preliminary data.</text>
</comment>
<evidence type="ECO:0000256" key="2">
    <source>
        <dbReference type="SAM" id="Phobius"/>
    </source>
</evidence>
<proteinExistence type="predicted"/>
<evidence type="ECO:0000313" key="4">
    <source>
        <dbReference type="Proteomes" id="UP001208570"/>
    </source>
</evidence>
<protein>
    <submittedName>
        <fullName evidence="3">Uncharacterized protein</fullName>
    </submittedName>
</protein>
<feature type="compositionally biased region" description="Basic and acidic residues" evidence="1">
    <location>
        <begin position="431"/>
        <end position="440"/>
    </location>
</feature>
<gene>
    <name evidence="3" type="ORF">LSH36_858g00046</name>
</gene>
<organism evidence="3 4">
    <name type="scientific">Paralvinella palmiformis</name>
    <dbReference type="NCBI Taxonomy" id="53620"/>
    <lineage>
        <taxon>Eukaryota</taxon>
        <taxon>Metazoa</taxon>
        <taxon>Spiralia</taxon>
        <taxon>Lophotrochozoa</taxon>
        <taxon>Annelida</taxon>
        <taxon>Polychaeta</taxon>
        <taxon>Sedentaria</taxon>
        <taxon>Canalipalpata</taxon>
        <taxon>Terebellida</taxon>
        <taxon>Terebelliformia</taxon>
        <taxon>Alvinellidae</taxon>
        <taxon>Paralvinella</taxon>
    </lineage>
</organism>
<sequence>SALKSPLNLVHTFIRSSWRSLLASERAIGNSRLNSYDCFLTDDDPNMQLNVREVWLFLSIFSAYSVTKNYGRHTHHSSKFANKETSTPGRQTTFSTESPDSTVITEELDDLFNWLDDPESQPETSFTPPVTSEQLPQSNSFDAIGNDPTGSQTDVGNDTVEGTPVNQNNPSIEPTSEDVETINELLQVLQNITKTSEMPAEEEQTNGTDTLYNVTTVSDLLNNMQDLNIVRLQDLENITSLANDSLIQNLLNVAERVNITTAEELRNLTTSVDVDDIGELIDGLRNISTGSNVTSGIETESVTLENGHLKNSTEFGIVEGDASQFLVGDNITGNVSTSSEDEVVTEASPGSNETDSSLVGITEGEQPLMIPNTTTEFSRLPLVIPNTTTEFSRLETVTNDVFWPPLTTMNPTTNEDTVTSSTTGQPLSPEIKPEEDNSKHNVSEPIAEAHDWNNPYFGGLVAALVFGCLFVVILAVFIGKRSYEGYQRRHYTKMDYLVNGMYN</sequence>
<feature type="compositionally biased region" description="Polar residues" evidence="1">
    <location>
        <begin position="121"/>
        <end position="141"/>
    </location>
</feature>
<name>A0AAD9J085_9ANNE</name>
<feature type="compositionally biased region" description="Polar residues" evidence="1">
    <location>
        <begin position="79"/>
        <end position="100"/>
    </location>
</feature>